<dbReference type="EMBL" id="CP036287">
    <property type="protein sequence ID" value="QDU65230.1"/>
    <property type="molecule type" value="Genomic_DNA"/>
</dbReference>
<dbReference type="Proteomes" id="UP000316921">
    <property type="component" value="Chromosome"/>
</dbReference>
<gene>
    <name evidence="1" type="ORF">Pla133_02940</name>
</gene>
<keyword evidence="2" id="KW-1185">Reference proteome</keyword>
<evidence type="ECO:0000313" key="1">
    <source>
        <dbReference type="EMBL" id="QDU65230.1"/>
    </source>
</evidence>
<organism evidence="1 2">
    <name type="scientific">Engelhardtia mirabilis</name>
    <dbReference type="NCBI Taxonomy" id="2528011"/>
    <lineage>
        <taxon>Bacteria</taxon>
        <taxon>Pseudomonadati</taxon>
        <taxon>Planctomycetota</taxon>
        <taxon>Planctomycetia</taxon>
        <taxon>Planctomycetia incertae sedis</taxon>
        <taxon>Engelhardtia</taxon>
    </lineage>
</organism>
<protein>
    <submittedName>
        <fullName evidence="1">Uncharacterized protein</fullName>
    </submittedName>
</protein>
<evidence type="ECO:0000313" key="2">
    <source>
        <dbReference type="Proteomes" id="UP000316921"/>
    </source>
</evidence>
<sequence length="88" mass="10621">MSNRTRNLHAWKTRTADNRKREVRAQLFGAKWTITSRCVGEDDWTTHDPPELEDLEELYDLLFRKYQRKHLSWDHLVTVQKLIDARRG</sequence>
<proteinExistence type="predicted"/>
<accession>A0A518BE25</accession>
<reference evidence="1 2" key="1">
    <citation type="submission" date="2019-02" db="EMBL/GenBank/DDBJ databases">
        <title>Deep-cultivation of Planctomycetes and their phenomic and genomic characterization uncovers novel biology.</title>
        <authorList>
            <person name="Wiegand S."/>
            <person name="Jogler M."/>
            <person name="Boedeker C."/>
            <person name="Pinto D."/>
            <person name="Vollmers J."/>
            <person name="Rivas-Marin E."/>
            <person name="Kohn T."/>
            <person name="Peeters S.H."/>
            <person name="Heuer A."/>
            <person name="Rast P."/>
            <person name="Oberbeckmann S."/>
            <person name="Bunk B."/>
            <person name="Jeske O."/>
            <person name="Meyerdierks A."/>
            <person name="Storesund J.E."/>
            <person name="Kallscheuer N."/>
            <person name="Luecker S."/>
            <person name="Lage O.M."/>
            <person name="Pohl T."/>
            <person name="Merkel B.J."/>
            <person name="Hornburger P."/>
            <person name="Mueller R.-W."/>
            <person name="Bruemmer F."/>
            <person name="Labrenz M."/>
            <person name="Spormann A.M."/>
            <person name="Op den Camp H."/>
            <person name="Overmann J."/>
            <person name="Amann R."/>
            <person name="Jetten M.S.M."/>
            <person name="Mascher T."/>
            <person name="Medema M.H."/>
            <person name="Devos D.P."/>
            <person name="Kaster A.-K."/>
            <person name="Ovreas L."/>
            <person name="Rohde M."/>
            <person name="Galperin M.Y."/>
            <person name="Jogler C."/>
        </authorList>
    </citation>
    <scope>NUCLEOTIDE SEQUENCE [LARGE SCALE GENOMIC DNA]</scope>
    <source>
        <strain evidence="1 2">Pla133</strain>
    </source>
</reference>
<dbReference type="RefSeq" id="WP_145061638.1">
    <property type="nucleotide sequence ID" value="NZ_CP036287.1"/>
</dbReference>
<dbReference type="AlphaFoldDB" id="A0A518BE25"/>
<name>A0A518BE25_9BACT</name>
<dbReference type="KEGG" id="pbap:Pla133_02940"/>